<keyword evidence="8" id="KW-0862">Zinc</keyword>
<evidence type="ECO:0000313" key="13">
    <source>
        <dbReference type="Proteomes" id="UP000569951"/>
    </source>
</evidence>
<name>A0A841I5R5_9DEIO</name>
<dbReference type="Gene3D" id="3.50.30.50">
    <property type="entry name" value="Putative cyclase"/>
    <property type="match status" value="1"/>
</dbReference>
<evidence type="ECO:0000256" key="1">
    <source>
        <dbReference type="ARBA" id="ARBA00001947"/>
    </source>
</evidence>
<keyword evidence="13" id="KW-1185">Reference proteome</keyword>
<evidence type="ECO:0000313" key="12">
    <source>
        <dbReference type="EMBL" id="MBB6099272.1"/>
    </source>
</evidence>
<evidence type="ECO:0000256" key="3">
    <source>
        <dbReference type="ARBA" id="ARBA00011738"/>
    </source>
</evidence>
<dbReference type="GO" id="GO:0046872">
    <property type="term" value="F:metal ion binding"/>
    <property type="evidence" value="ECO:0007669"/>
    <property type="project" value="UniProtKB-KW"/>
</dbReference>
<comment type="caution">
    <text evidence="12">The sequence shown here is derived from an EMBL/GenBank/DDBJ whole genome shotgun (WGS) entry which is preliminary data.</text>
</comment>
<evidence type="ECO:0000256" key="6">
    <source>
        <dbReference type="ARBA" id="ARBA00022723"/>
    </source>
</evidence>
<dbReference type="PANTHER" id="PTHR31118">
    <property type="entry name" value="CYCLASE-LIKE PROTEIN 2"/>
    <property type="match status" value="1"/>
</dbReference>
<comment type="subunit">
    <text evidence="3">Homodimer.</text>
</comment>
<protein>
    <recommendedName>
        <fullName evidence="5">Kynurenine formamidase</fullName>
        <ecNumber evidence="4">3.5.1.9</ecNumber>
    </recommendedName>
</protein>
<evidence type="ECO:0000256" key="4">
    <source>
        <dbReference type="ARBA" id="ARBA00012930"/>
    </source>
</evidence>
<dbReference type="SUPFAM" id="SSF102198">
    <property type="entry name" value="Putative cyclase"/>
    <property type="match status" value="1"/>
</dbReference>
<evidence type="ECO:0000256" key="10">
    <source>
        <dbReference type="ARBA" id="ARBA00048496"/>
    </source>
</evidence>
<evidence type="ECO:0000256" key="5">
    <source>
        <dbReference type="ARBA" id="ARBA00014889"/>
    </source>
</evidence>
<comment type="catalytic activity">
    <reaction evidence="10">
        <text>N-formyl-L-kynurenine + H2O = L-kynurenine + formate + H(+)</text>
        <dbReference type="Rhea" id="RHEA:13009"/>
        <dbReference type="ChEBI" id="CHEBI:15377"/>
        <dbReference type="ChEBI" id="CHEBI:15378"/>
        <dbReference type="ChEBI" id="CHEBI:15740"/>
        <dbReference type="ChEBI" id="CHEBI:57959"/>
        <dbReference type="ChEBI" id="CHEBI:58629"/>
        <dbReference type="EC" id="3.5.1.9"/>
    </reaction>
</comment>
<keyword evidence="6" id="KW-0479">Metal-binding</keyword>
<organism evidence="12 13">
    <name type="scientific">Deinobacterium chartae</name>
    <dbReference type="NCBI Taxonomy" id="521158"/>
    <lineage>
        <taxon>Bacteria</taxon>
        <taxon>Thermotogati</taxon>
        <taxon>Deinococcota</taxon>
        <taxon>Deinococci</taxon>
        <taxon>Deinococcales</taxon>
        <taxon>Deinococcaceae</taxon>
        <taxon>Deinobacterium</taxon>
    </lineage>
</organism>
<comment type="function">
    <text evidence="2">Catalyzes the hydrolysis of N-formyl-L-kynurenine to L-kynurenine, the second step in the kynurenine pathway of tryptophan degradation.</text>
</comment>
<comment type="pathway">
    <text evidence="11">Amino-acid degradation; L-tryptophan degradation via kynurenine pathway; L-kynurenine from L-tryptophan: step 2/2.</text>
</comment>
<evidence type="ECO:0000256" key="11">
    <source>
        <dbReference type="ARBA" id="ARBA00060547"/>
    </source>
</evidence>
<sequence length="201" mass="21871">MRDISRALYAGHPNWPGDVPLEVHPGMSISRGDSVNTSWFSASTHTGTHVDAPYHYDERGARLDSVPLEVLCGPCWVLDVRGWDAVPVGALPEDVTLPERVLLYTGEPARWEAFPEHFTPLHADLIYELRNRGVRLIGTDAPSVDPLTSKDLPAHHACFESGIFILEGLNLEGVAPGPYELLCLPLPLAGADAAPARAVLR</sequence>
<dbReference type="InterPro" id="IPR007325">
    <property type="entry name" value="KFase/CYL"/>
</dbReference>
<evidence type="ECO:0000256" key="9">
    <source>
        <dbReference type="ARBA" id="ARBA00023079"/>
    </source>
</evidence>
<dbReference type="GO" id="GO:0019441">
    <property type="term" value="P:L-tryptophan catabolic process to kynurenine"/>
    <property type="evidence" value="ECO:0007669"/>
    <property type="project" value="InterPro"/>
</dbReference>
<evidence type="ECO:0000256" key="2">
    <source>
        <dbReference type="ARBA" id="ARBA00002204"/>
    </source>
</evidence>
<dbReference type="Pfam" id="PF04199">
    <property type="entry name" value="Cyclase"/>
    <property type="match status" value="1"/>
</dbReference>
<gene>
    <name evidence="12" type="ORF">HNR42_002710</name>
</gene>
<accession>A0A841I5R5</accession>
<dbReference type="InterPro" id="IPR037175">
    <property type="entry name" value="KFase_sf"/>
</dbReference>
<proteinExistence type="predicted"/>
<dbReference type="GO" id="GO:0004061">
    <property type="term" value="F:arylformamidase activity"/>
    <property type="evidence" value="ECO:0007669"/>
    <property type="project" value="UniProtKB-EC"/>
</dbReference>
<dbReference type="EMBL" id="JACHHG010000010">
    <property type="protein sequence ID" value="MBB6099272.1"/>
    <property type="molecule type" value="Genomic_DNA"/>
</dbReference>
<dbReference type="EC" id="3.5.1.9" evidence="4"/>
<dbReference type="FunFam" id="3.50.30.50:FF:000001">
    <property type="entry name" value="Kynurenine formamidase"/>
    <property type="match status" value="1"/>
</dbReference>
<keyword evidence="7 12" id="KW-0378">Hydrolase</keyword>
<comment type="cofactor">
    <cofactor evidence="1">
        <name>Zn(2+)</name>
        <dbReference type="ChEBI" id="CHEBI:29105"/>
    </cofactor>
</comment>
<evidence type="ECO:0000256" key="8">
    <source>
        <dbReference type="ARBA" id="ARBA00022833"/>
    </source>
</evidence>
<dbReference type="Proteomes" id="UP000569951">
    <property type="component" value="Unassembled WGS sequence"/>
</dbReference>
<keyword evidence="9" id="KW-0823">Tryptophan catabolism</keyword>
<dbReference type="RefSeq" id="WP_183988024.1">
    <property type="nucleotide sequence ID" value="NZ_JACHHG010000010.1"/>
</dbReference>
<dbReference type="PANTHER" id="PTHR31118:SF32">
    <property type="entry name" value="KYNURENINE FORMAMIDASE"/>
    <property type="match status" value="1"/>
</dbReference>
<dbReference type="AlphaFoldDB" id="A0A841I5R5"/>
<reference evidence="12 13" key="1">
    <citation type="submission" date="2020-08" db="EMBL/GenBank/DDBJ databases">
        <title>Genomic Encyclopedia of Type Strains, Phase IV (KMG-IV): sequencing the most valuable type-strain genomes for metagenomic binning, comparative biology and taxonomic classification.</title>
        <authorList>
            <person name="Goeker M."/>
        </authorList>
    </citation>
    <scope>NUCLEOTIDE SEQUENCE [LARGE SCALE GENOMIC DNA]</scope>
    <source>
        <strain evidence="12 13">DSM 21458</strain>
    </source>
</reference>
<evidence type="ECO:0000256" key="7">
    <source>
        <dbReference type="ARBA" id="ARBA00022801"/>
    </source>
</evidence>